<dbReference type="OrthoDB" id="9813719at2"/>
<dbReference type="InterPro" id="IPR029063">
    <property type="entry name" value="SAM-dependent_MTases_sf"/>
</dbReference>
<evidence type="ECO:0000313" key="8">
    <source>
        <dbReference type="EMBL" id="SHK06078.1"/>
    </source>
</evidence>
<accession>A0A1M6PDN5</accession>
<dbReference type="GO" id="GO:0003886">
    <property type="term" value="F:DNA (cytosine-5-)-methyltransferase activity"/>
    <property type="evidence" value="ECO:0007669"/>
    <property type="project" value="UniProtKB-EC"/>
</dbReference>
<gene>
    <name evidence="8" type="ORF">SAMN02745138_01062</name>
</gene>
<dbReference type="PRINTS" id="PR00105">
    <property type="entry name" value="C5METTRFRASE"/>
</dbReference>
<dbReference type="GO" id="GO:0009307">
    <property type="term" value="P:DNA restriction-modification system"/>
    <property type="evidence" value="ECO:0007669"/>
    <property type="project" value="UniProtKB-KW"/>
</dbReference>
<dbReference type="GO" id="GO:0032259">
    <property type="term" value="P:methylation"/>
    <property type="evidence" value="ECO:0007669"/>
    <property type="project" value="UniProtKB-KW"/>
</dbReference>
<dbReference type="PANTHER" id="PTHR10629">
    <property type="entry name" value="CYTOSINE-SPECIFIC METHYLTRANSFERASE"/>
    <property type="match status" value="1"/>
</dbReference>
<dbReference type="Pfam" id="PF00145">
    <property type="entry name" value="DNA_methylase"/>
    <property type="match status" value="1"/>
</dbReference>
<dbReference type="RefSeq" id="WP_022345027.1">
    <property type="nucleotide sequence ID" value="NZ_FRAH01000014.1"/>
</dbReference>
<evidence type="ECO:0000313" key="9">
    <source>
        <dbReference type="Proteomes" id="UP000183975"/>
    </source>
</evidence>
<sequence length="396" mass="43622">MTNNNLTMIDLFAGAGGLSEGLSEAGFHSLFASEIMPVYAATYQKNHPSARVLTADIRSIDANQIREELGIERGELDLLAGGPPCQGFSINAPVRSVLDQRNHLFKEYLRFVDAFAPRAILIENVPGLVSFEHGATLHAILNALAELGYGADVRILGAAYYGVPQMRWRTIILGLRGKNLPSLAFPEPLYHAPVKPNFTTTFDGQLLVKLPSPEASAKFTTVQEAIGDLPPLKCGERGAEVKEYICEPMCDYQKRARIGSCGIYNHEAPRLSKENQERLKYIKPGGNWTDIPDELLPKGMKRARKSDHTKRYGRVTPDGLASTILTKCDPHWGAYFHYNQDRSFTVREAARLQSFPDHFIFTGTQGQQFAQVGNAVPPLLAEAVGLALKSILEEGS</sequence>
<dbReference type="Proteomes" id="UP000183975">
    <property type="component" value="Unassembled WGS sequence"/>
</dbReference>
<evidence type="ECO:0000256" key="4">
    <source>
        <dbReference type="ARBA" id="ARBA00022747"/>
    </source>
</evidence>
<keyword evidence="9" id="KW-1185">Reference proteome</keyword>
<proteinExistence type="inferred from homology"/>
<dbReference type="AlphaFoldDB" id="A0A1M6PDN5"/>
<organism evidence="8 9">
    <name type="scientific">Anaerotignum lactatifermentans DSM 14214</name>
    <dbReference type="NCBI Taxonomy" id="1121323"/>
    <lineage>
        <taxon>Bacteria</taxon>
        <taxon>Bacillati</taxon>
        <taxon>Bacillota</taxon>
        <taxon>Clostridia</taxon>
        <taxon>Lachnospirales</taxon>
        <taxon>Anaerotignaceae</taxon>
        <taxon>Anaerotignum</taxon>
    </lineage>
</organism>
<keyword evidence="4" id="KW-0680">Restriction system</keyword>
<evidence type="ECO:0000256" key="1">
    <source>
        <dbReference type="ARBA" id="ARBA00022603"/>
    </source>
</evidence>
<dbReference type="EC" id="2.1.1.37" evidence="7"/>
<dbReference type="InterPro" id="IPR001525">
    <property type="entry name" value="C5_MeTfrase"/>
</dbReference>
<name>A0A1M6PDN5_9FIRM</name>
<dbReference type="NCBIfam" id="TIGR00675">
    <property type="entry name" value="dcm"/>
    <property type="match status" value="1"/>
</dbReference>
<dbReference type="EMBL" id="FRAH01000014">
    <property type="protein sequence ID" value="SHK06078.1"/>
    <property type="molecule type" value="Genomic_DNA"/>
</dbReference>
<evidence type="ECO:0000256" key="6">
    <source>
        <dbReference type="RuleBase" id="RU000416"/>
    </source>
</evidence>
<evidence type="ECO:0000256" key="3">
    <source>
        <dbReference type="ARBA" id="ARBA00022691"/>
    </source>
</evidence>
<keyword evidence="1 5" id="KW-0489">Methyltransferase</keyword>
<comment type="similarity">
    <text evidence="5 6">Belongs to the class I-like SAM-binding methyltransferase superfamily. C5-methyltransferase family.</text>
</comment>
<dbReference type="PROSITE" id="PS51679">
    <property type="entry name" value="SAM_MT_C5"/>
    <property type="match status" value="1"/>
</dbReference>
<dbReference type="GO" id="GO:0003677">
    <property type="term" value="F:DNA binding"/>
    <property type="evidence" value="ECO:0007669"/>
    <property type="project" value="TreeGrafter"/>
</dbReference>
<keyword evidence="3 5" id="KW-0949">S-adenosyl-L-methionine</keyword>
<protein>
    <recommendedName>
        <fullName evidence="7">Cytosine-specific methyltransferase</fullName>
        <ecNumber evidence="7">2.1.1.37</ecNumber>
    </recommendedName>
</protein>
<feature type="active site" evidence="5">
    <location>
        <position position="85"/>
    </location>
</feature>
<keyword evidence="2 5" id="KW-0808">Transferase</keyword>
<dbReference type="InterPro" id="IPR018117">
    <property type="entry name" value="C5_DNA_meth_AS"/>
</dbReference>
<comment type="catalytic activity">
    <reaction evidence="7">
        <text>a 2'-deoxycytidine in DNA + S-adenosyl-L-methionine = a 5-methyl-2'-deoxycytidine in DNA + S-adenosyl-L-homocysteine + H(+)</text>
        <dbReference type="Rhea" id="RHEA:13681"/>
        <dbReference type="Rhea" id="RHEA-COMP:11369"/>
        <dbReference type="Rhea" id="RHEA-COMP:11370"/>
        <dbReference type="ChEBI" id="CHEBI:15378"/>
        <dbReference type="ChEBI" id="CHEBI:57856"/>
        <dbReference type="ChEBI" id="CHEBI:59789"/>
        <dbReference type="ChEBI" id="CHEBI:85452"/>
        <dbReference type="ChEBI" id="CHEBI:85454"/>
        <dbReference type="EC" id="2.1.1.37"/>
    </reaction>
</comment>
<dbReference type="Gene3D" id="3.40.50.150">
    <property type="entry name" value="Vaccinia Virus protein VP39"/>
    <property type="match status" value="1"/>
</dbReference>
<evidence type="ECO:0000256" key="5">
    <source>
        <dbReference type="PROSITE-ProRule" id="PRU01016"/>
    </source>
</evidence>
<dbReference type="Gene3D" id="3.90.120.10">
    <property type="entry name" value="DNA Methylase, subunit A, domain 2"/>
    <property type="match status" value="1"/>
</dbReference>
<evidence type="ECO:0000256" key="7">
    <source>
        <dbReference type="RuleBase" id="RU000417"/>
    </source>
</evidence>
<reference evidence="8 9" key="1">
    <citation type="submission" date="2016-11" db="EMBL/GenBank/DDBJ databases">
        <authorList>
            <person name="Jaros S."/>
            <person name="Januszkiewicz K."/>
            <person name="Wedrychowicz H."/>
        </authorList>
    </citation>
    <scope>NUCLEOTIDE SEQUENCE [LARGE SCALE GENOMIC DNA]</scope>
    <source>
        <strain evidence="8 9">DSM 14214</strain>
    </source>
</reference>
<dbReference type="SUPFAM" id="SSF53335">
    <property type="entry name" value="S-adenosyl-L-methionine-dependent methyltransferases"/>
    <property type="match status" value="1"/>
</dbReference>
<dbReference type="PROSITE" id="PS00094">
    <property type="entry name" value="C5_MTASE_1"/>
    <property type="match status" value="1"/>
</dbReference>
<dbReference type="GO" id="GO:0044027">
    <property type="term" value="P:negative regulation of gene expression via chromosomal CpG island methylation"/>
    <property type="evidence" value="ECO:0007669"/>
    <property type="project" value="TreeGrafter"/>
</dbReference>
<evidence type="ECO:0000256" key="2">
    <source>
        <dbReference type="ARBA" id="ARBA00022679"/>
    </source>
</evidence>
<dbReference type="InterPro" id="IPR050390">
    <property type="entry name" value="C5-Methyltransferase"/>
</dbReference>
<dbReference type="PANTHER" id="PTHR10629:SF52">
    <property type="entry name" value="DNA (CYTOSINE-5)-METHYLTRANSFERASE 1"/>
    <property type="match status" value="1"/>
</dbReference>